<evidence type="ECO:0000259" key="2">
    <source>
        <dbReference type="PROSITE" id="PS50004"/>
    </source>
</evidence>
<proteinExistence type="predicted"/>
<feature type="domain" description="C2" evidence="2">
    <location>
        <begin position="117"/>
        <end position="240"/>
    </location>
</feature>
<accession>A0ABD1JZQ6</accession>
<name>A0ABD1JZQ6_9TELE</name>
<evidence type="ECO:0000256" key="1">
    <source>
        <dbReference type="SAM" id="MobiDB-lite"/>
    </source>
</evidence>
<dbReference type="PANTHER" id="PTHR46848:SF1">
    <property type="entry name" value="REGULATOR OF G-PROTEIN SIGNALING 3"/>
    <property type="match status" value="1"/>
</dbReference>
<sequence>MVKTSLRNSHLEPGPVQRNIEQRPEWRNTELTYMRRNPEVALMRKTAERCSMREMAEPAPVRKTLERGATRSGTKENVDPLPVKENRARVPIKGTTEPSPSHKKADPALRKKKRKIHPSGFKGQLKLLVSPEDGRLSVHVMEARGLLGKRYRPCDSYVKLSVVPDVDHTRRWRTRTILDCKSPTFNETFVLELGAEDHHKRLLVSMWNRSRTSRRSDLLGCMSFGVYSLITAQKDIHGWYYLLGEELGRSKHLKVAARRIKRPADESFRRLPGETPPPAPYPLPLPSPHRTPPCPTAPTDRTPSGSAFLGCSLCAVTVPHGWPTIQSRLTVSSLHGDVCAELAGL</sequence>
<feature type="compositionally biased region" description="Basic and acidic residues" evidence="1">
    <location>
        <begin position="63"/>
        <end position="88"/>
    </location>
</feature>
<keyword evidence="4" id="KW-1185">Reference proteome</keyword>
<dbReference type="InterPro" id="IPR000008">
    <property type="entry name" value="C2_dom"/>
</dbReference>
<dbReference type="Proteomes" id="UP001591681">
    <property type="component" value="Unassembled WGS sequence"/>
</dbReference>
<dbReference type="PANTHER" id="PTHR46848">
    <property type="entry name" value="REGULATOR OF G-PROTEIN SIGNALING 3"/>
    <property type="match status" value="1"/>
</dbReference>
<comment type="caution">
    <text evidence="3">The sequence shown here is derived from an EMBL/GenBank/DDBJ whole genome shotgun (WGS) entry which is preliminary data.</text>
</comment>
<evidence type="ECO:0000313" key="4">
    <source>
        <dbReference type="Proteomes" id="UP001591681"/>
    </source>
</evidence>
<feature type="region of interest" description="Disordered" evidence="1">
    <location>
        <begin position="1"/>
        <end position="23"/>
    </location>
</feature>
<dbReference type="PROSITE" id="PS50004">
    <property type="entry name" value="C2"/>
    <property type="match status" value="1"/>
</dbReference>
<dbReference type="EMBL" id="JBHFQA010000010">
    <property type="protein sequence ID" value="KAL2092347.1"/>
    <property type="molecule type" value="Genomic_DNA"/>
</dbReference>
<dbReference type="Gene3D" id="2.60.40.150">
    <property type="entry name" value="C2 domain"/>
    <property type="match status" value="1"/>
</dbReference>
<feature type="compositionally biased region" description="Pro residues" evidence="1">
    <location>
        <begin position="274"/>
        <end position="296"/>
    </location>
</feature>
<dbReference type="AlphaFoldDB" id="A0ABD1JZQ6"/>
<dbReference type="SMART" id="SM00239">
    <property type="entry name" value="C2"/>
    <property type="match status" value="1"/>
</dbReference>
<organism evidence="3 4">
    <name type="scientific">Coilia grayii</name>
    <name type="common">Gray's grenadier anchovy</name>
    <dbReference type="NCBI Taxonomy" id="363190"/>
    <lineage>
        <taxon>Eukaryota</taxon>
        <taxon>Metazoa</taxon>
        <taxon>Chordata</taxon>
        <taxon>Craniata</taxon>
        <taxon>Vertebrata</taxon>
        <taxon>Euteleostomi</taxon>
        <taxon>Actinopterygii</taxon>
        <taxon>Neopterygii</taxon>
        <taxon>Teleostei</taxon>
        <taxon>Clupei</taxon>
        <taxon>Clupeiformes</taxon>
        <taxon>Clupeoidei</taxon>
        <taxon>Engraulidae</taxon>
        <taxon>Coilinae</taxon>
        <taxon>Coilia</taxon>
    </lineage>
</organism>
<dbReference type="InterPro" id="IPR035892">
    <property type="entry name" value="C2_domain_sf"/>
</dbReference>
<reference evidence="3 4" key="1">
    <citation type="submission" date="2024-09" db="EMBL/GenBank/DDBJ databases">
        <title>A chromosome-level genome assembly of Gray's grenadier anchovy, Coilia grayii.</title>
        <authorList>
            <person name="Fu Z."/>
        </authorList>
    </citation>
    <scope>NUCLEOTIDE SEQUENCE [LARGE SCALE GENOMIC DNA]</scope>
    <source>
        <strain evidence="3">G4</strain>
        <tissue evidence="3">Muscle</tissue>
    </source>
</reference>
<protein>
    <recommendedName>
        <fullName evidence="2">C2 domain-containing protein</fullName>
    </recommendedName>
</protein>
<feature type="region of interest" description="Disordered" evidence="1">
    <location>
        <begin position="265"/>
        <end position="301"/>
    </location>
</feature>
<feature type="region of interest" description="Disordered" evidence="1">
    <location>
        <begin position="56"/>
        <end position="115"/>
    </location>
</feature>
<dbReference type="Pfam" id="PF00168">
    <property type="entry name" value="C2"/>
    <property type="match status" value="1"/>
</dbReference>
<gene>
    <name evidence="3" type="ORF">ACEWY4_012145</name>
</gene>
<dbReference type="SUPFAM" id="SSF49562">
    <property type="entry name" value="C2 domain (Calcium/lipid-binding domain, CaLB)"/>
    <property type="match status" value="1"/>
</dbReference>
<evidence type="ECO:0000313" key="3">
    <source>
        <dbReference type="EMBL" id="KAL2092347.1"/>
    </source>
</evidence>